<dbReference type="AlphaFoldDB" id="E8Q6I4"/>
<dbReference type="EMBL" id="CP002189">
    <property type="protein sequence ID" value="ADV33953.1"/>
    <property type="molecule type" value="Genomic_DNA"/>
</dbReference>
<evidence type="ECO:0000256" key="5">
    <source>
        <dbReference type="HAMAP-Rule" id="MF_01637"/>
    </source>
</evidence>
<comment type="cofactor">
    <cofactor evidence="5">
        <name>[4Fe-4S] cluster</name>
        <dbReference type="ChEBI" id="CHEBI:49883"/>
    </cofactor>
    <text evidence="5">Binds 1 [4Fe-4S] cluster per subunit. The cluster is presumably bound at the interface of two monomers.</text>
</comment>
<evidence type="ECO:0000259" key="7">
    <source>
        <dbReference type="Pfam" id="PF01521"/>
    </source>
</evidence>
<feature type="domain" description="Core" evidence="7">
    <location>
        <begin position="2"/>
        <end position="101"/>
    </location>
</feature>
<dbReference type="Proteomes" id="UP000007464">
    <property type="component" value="Chromosome"/>
</dbReference>
<dbReference type="STRING" id="859654.BVAF_575"/>
<evidence type="ECO:0000256" key="1">
    <source>
        <dbReference type="ARBA" id="ARBA00022485"/>
    </source>
</evidence>
<accession>E8Q6I4</accession>
<comment type="function">
    <text evidence="5">Involved in iron-sulfur cluster biogenesis. Binds a 4Fe-4S cluster, can transfer this cluster to apoproteins, and thereby intervenes in the maturation of Fe/S proteins. Could also act as a scaffold/chaperone for damaged Fe/S proteins.</text>
</comment>
<dbReference type="Gene3D" id="2.60.300.12">
    <property type="entry name" value="HesB-like domain"/>
    <property type="match status" value="1"/>
</dbReference>
<keyword evidence="3 5" id="KW-0408">Iron</keyword>
<evidence type="ECO:0000256" key="4">
    <source>
        <dbReference type="ARBA" id="ARBA00023014"/>
    </source>
</evidence>
<evidence type="ECO:0000313" key="8">
    <source>
        <dbReference type="EMBL" id="ADV33953.1"/>
    </source>
</evidence>
<evidence type="ECO:0000313" key="9">
    <source>
        <dbReference type="Proteomes" id="UP000007464"/>
    </source>
</evidence>
<dbReference type="InterPro" id="IPR000361">
    <property type="entry name" value="ATAP_core_dom"/>
</dbReference>
<dbReference type="HOGENOM" id="CLU_094569_0_0_6"/>
<comment type="subunit">
    <text evidence="5">Homodimer.</text>
</comment>
<evidence type="ECO:0000256" key="3">
    <source>
        <dbReference type="ARBA" id="ARBA00023004"/>
    </source>
</evidence>
<feature type="domain" description="NIF system FeS cluster assembly NifU C-terminal" evidence="6">
    <location>
        <begin position="122"/>
        <end position="189"/>
    </location>
</feature>
<evidence type="ECO:0000259" key="6">
    <source>
        <dbReference type="Pfam" id="PF01106"/>
    </source>
</evidence>
<sequence>MLYITKAAQQYLAELLKKQNTNTHIRLSVTNPGTLHAQCNLHYYTPKQNDSYNYLKIQFNQFAIYLEKIIAPFIQNTQIDIITDDLRTQITIQSPNLTNSIDNPSDNINKKITNNSSLTDRIKYVITQQINPQLAMHGGSVSLIKVNTDGMAILQFHGGCNGCSMALYTIKEGIEKTLKKFFPELKGVIDSTSHQRGKHSFY</sequence>
<dbReference type="InterPro" id="IPR017726">
    <property type="entry name" value="Fe/S_biogenesis_protein_NfuA"/>
</dbReference>
<dbReference type="PANTHER" id="PTHR11178">
    <property type="entry name" value="IRON-SULFUR CLUSTER SCAFFOLD PROTEIN NFU-RELATED"/>
    <property type="match status" value="1"/>
</dbReference>
<proteinExistence type="inferred from homology"/>
<feature type="binding site" evidence="5">
    <location>
        <position position="160"/>
    </location>
    <ligand>
        <name>[4Fe-4S] cluster</name>
        <dbReference type="ChEBI" id="CHEBI:49883"/>
    </ligand>
</feature>
<keyword evidence="1 5" id="KW-0004">4Fe-4S</keyword>
<dbReference type="PANTHER" id="PTHR11178:SF51">
    <property type="entry name" value="FE_S BIOGENESIS PROTEIN NFUA"/>
    <property type="match status" value="1"/>
</dbReference>
<organism evidence="8 9">
    <name type="scientific">Blochmanniella vafra (strain BVAF)</name>
    <dbReference type="NCBI Taxonomy" id="859654"/>
    <lineage>
        <taxon>Bacteria</taxon>
        <taxon>Pseudomonadati</taxon>
        <taxon>Pseudomonadota</taxon>
        <taxon>Gammaproteobacteria</taxon>
        <taxon>Enterobacterales</taxon>
        <taxon>Enterobacteriaceae</taxon>
        <taxon>ant endosymbionts</taxon>
        <taxon>Candidatus Blochmanniella</taxon>
    </lineage>
</organism>
<dbReference type="SUPFAM" id="SSF117916">
    <property type="entry name" value="Fe-S cluster assembly (FSCA) domain-like"/>
    <property type="match status" value="1"/>
</dbReference>
<keyword evidence="2 5" id="KW-0479">Metal-binding</keyword>
<dbReference type="InterPro" id="IPR035903">
    <property type="entry name" value="HesB-like_dom_sf"/>
</dbReference>
<dbReference type="GO" id="GO:0005506">
    <property type="term" value="F:iron ion binding"/>
    <property type="evidence" value="ECO:0007669"/>
    <property type="project" value="InterPro"/>
</dbReference>
<dbReference type="SUPFAM" id="SSF89360">
    <property type="entry name" value="HesB-like domain"/>
    <property type="match status" value="1"/>
</dbReference>
<dbReference type="Pfam" id="PF01521">
    <property type="entry name" value="Fe-S_biosyn"/>
    <property type="match status" value="1"/>
</dbReference>
<feature type="binding site" evidence="5">
    <location>
        <position position="163"/>
    </location>
    <ligand>
        <name>[4Fe-4S] cluster</name>
        <dbReference type="ChEBI" id="CHEBI:49883"/>
    </ligand>
</feature>
<keyword evidence="4 5" id="KW-0411">Iron-sulfur</keyword>
<dbReference type="GO" id="GO:0051539">
    <property type="term" value="F:4 iron, 4 sulfur cluster binding"/>
    <property type="evidence" value="ECO:0007669"/>
    <property type="project" value="UniProtKB-UniRule"/>
</dbReference>
<keyword evidence="9" id="KW-1185">Reference proteome</keyword>
<evidence type="ECO:0000256" key="2">
    <source>
        <dbReference type="ARBA" id="ARBA00022723"/>
    </source>
</evidence>
<dbReference type="KEGG" id="bva:BVAF_575"/>
<comment type="similarity">
    <text evidence="5">Belongs to the NfuA family.</text>
</comment>
<dbReference type="InterPro" id="IPR001075">
    <property type="entry name" value="NIF_FeS_clus_asmbl_NifU_C"/>
</dbReference>
<dbReference type="GO" id="GO:0016226">
    <property type="term" value="P:iron-sulfur cluster assembly"/>
    <property type="evidence" value="ECO:0007669"/>
    <property type="project" value="UniProtKB-UniRule"/>
</dbReference>
<reference evidence="8 9" key="1">
    <citation type="journal article" date="2010" name="BMC Genomics">
        <title>Unprecedented loss of ammonia assimilation capability in a urease-encoding bacterial mutualist.</title>
        <authorList>
            <person name="Williams L.E."/>
            <person name="Wernegreen J.J."/>
        </authorList>
    </citation>
    <scope>NUCLEOTIDE SEQUENCE [LARGE SCALE GENOMIC DNA]</scope>
    <source>
        <strain evidence="8 9">BVAF</strain>
    </source>
</reference>
<dbReference type="GO" id="GO:0051604">
    <property type="term" value="P:protein maturation"/>
    <property type="evidence" value="ECO:0007669"/>
    <property type="project" value="UniProtKB-UniRule"/>
</dbReference>
<dbReference type="InterPro" id="IPR034904">
    <property type="entry name" value="FSCA_dom_sf"/>
</dbReference>
<dbReference type="OrthoDB" id="9785450at2"/>
<name>E8Q6I4_BLOVB</name>
<dbReference type="Pfam" id="PF01106">
    <property type="entry name" value="NifU"/>
    <property type="match status" value="1"/>
</dbReference>
<protein>
    <recommendedName>
        <fullName evidence="5">Fe/S biogenesis protein NfuA</fullName>
    </recommendedName>
</protein>
<dbReference type="HAMAP" id="MF_01637">
    <property type="entry name" value="Fe_S_biogen_NfuA"/>
    <property type="match status" value="1"/>
</dbReference>
<dbReference type="Gene3D" id="3.30.300.130">
    <property type="entry name" value="Fe-S cluster assembly (FSCA)"/>
    <property type="match status" value="1"/>
</dbReference>
<gene>
    <name evidence="5 8" type="primary">nfuA</name>
    <name evidence="8" type="synonym">gntY</name>
    <name evidence="8" type="synonym">yhgI</name>
    <name evidence="8" type="ordered locus">BVAF_575</name>
</gene>